<keyword evidence="3 4" id="KW-0862">Zinc</keyword>
<feature type="compositionally biased region" description="Polar residues" evidence="5">
    <location>
        <begin position="36"/>
        <end position="45"/>
    </location>
</feature>
<feature type="region of interest" description="Disordered" evidence="5">
    <location>
        <begin position="71"/>
        <end position="139"/>
    </location>
</feature>
<evidence type="ECO:0000313" key="8">
    <source>
        <dbReference type="Proteomes" id="UP000187283"/>
    </source>
</evidence>
<evidence type="ECO:0000256" key="2">
    <source>
        <dbReference type="ARBA" id="ARBA00022771"/>
    </source>
</evidence>
<dbReference type="EMBL" id="LSSN01000520">
    <property type="protein sequence ID" value="OMJ23578.1"/>
    <property type="molecule type" value="Genomic_DNA"/>
</dbReference>
<proteinExistence type="predicted"/>
<gene>
    <name evidence="7" type="ORF">AYI70_g2180</name>
</gene>
<dbReference type="InterPro" id="IPR000571">
    <property type="entry name" value="Znf_CCCH"/>
</dbReference>
<dbReference type="PROSITE" id="PS50103">
    <property type="entry name" value="ZF_C3H1"/>
    <property type="match status" value="1"/>
</dbReference>
<feature type="domain" description="C3H1-type" evidence="6">
    <location>
        <begin position="53"/>
        <end position="81"/>
    </location>
</feature>
<evidence type="ECO:0000256" key="3">
    <source>
        <dbReference type="ARBA" id="ARBA00022833"/>
    </source>
</evidence>
<dbReference type="Gene3D" id="4.10.1000.10">
    <property type="entry name" value="Zinc finger, CCCH-type"/>
    <property type="match status" value="1"/>
</dbReference>
<dbReference type="InterPro" id="IPR036855">
    <property type="entry name" value="Znf_CCCH_sf"/>
</dbReference>
<evidence type="ECO:0000313" key="7">
    <source>
        <dbReference type="EMBL" id="OMJ23578.1"/>
    </source>
</evidence>
<dbReference type="Pfam" id="PF00642">
    <property type="entry name" value="zf-CCCH"/>
    <property type="match status" value="1"/>
</dbReference>
<feature type="region of interest" description="Disordered" evidence="5">
    <location>
        <begin position="1"/>
        <end position="51"/>
    </location>
</feature>
<feature type="compositionally biased region" description="Polar residues" evidence="5">
    <location>
        <begin position="1"/>
        <end position="22"/>
    </location>
</feature>
<dbReference type="OrthoDB" id="10456840at2759"/>
<dbReference type="AlphaFoldDB" id="A0A1R1Y9N7"/>
<keyword evidence="8" id="KW-1185">Reference proteome</keyword>
<evidence type="ECO:0000256" key="5">
    <source>
        <dbReference type="SAM" id="MobiDB-lite"/>
    </source>
</evidence>
<evidence type="ECO:0000256" key="1">
    <source>
        <dbReference type="ARBA" id="ARBA00022723"/>
    </source>
</evidence>
<feature type="compositionally biased region" description="Polar residues" evidence="5">
    <location>
        <begin position="76"/>
        <end position="97"/>
    </location>
</feature>
<keyword evidence="1 4" id="KW-0479">Metal-binding</keyword>
<feature type="non-terminal residue" evidence="7">
    <location>
        <position position="264"/>
    </location>
</feature>
<feature type="zinc finger region" description="C3H1-type" evidence="4">
    <location>
        <begin position="53"/>
        <end position="81"/>
    </location>
</feature>
<comment type="caution">
    <text evidence="7">The sequence shown here is derived from an EMBL/GenBank/DDBJ whole genome shotgun (WGS) entry which is preliminary data.</text>
</comment>
<dbReference type="Proteomes" id="UP000187283">
    <property type="component" value="Unassembled WGS sequence"/>
</dbReference>
<organism evidence="7 8">
    <name type="scientific">Smittium culicis</name>
    <dbReference type="NCBI Taxonomy" id="133412"/>
    <lineage>
        <taxon>Eukaryota</taxon>
        <taxon>Fungi</taxon>
        <taxon>Fungi incertae sedis</taxon>
        <taxon>Zoopagomycota</taxon>
        <taxon>Kickxellomycotina</taxon>
        <taxon>Harpellomycetes</taxon>
        <taxon>Harpellales</taxon>
        <taxon>Legeriomycetaceae</taxon>
        <taxon>Smittium</taxon>
    </lineage>
</organism>
<evidence type="ECO:0000259" key="6">
    <source>
        <dbReference type="PROSITE" id="PS50103"/>
    </source>
</evidence>
<dbReference type="SUPFAM" id="SSF90229">
    <property type="entry name" value="CCCH zinc finger"/>
    <property type="match status" value="1"/>
</dbReference>
<reference evidence="7 8" key="1">
    <citation type="submission" date="2017-01" db="EMBL/GenBank/DDBJ databases">
        <authorList>
            <person name="Mah S.A."/>
            <person name="Swanson W.J."/>
            <person name="Moy G.W."/>
            <person name="Vacquier V.D."/>
        </authorList>
    </citation>
    <scope>NUCLEOTIDE SEQUENCE [LARGE SCALE GENOMIC DNA]</scope>
    <source>
        <strain evidence="7 8">GSMNP</strain>
    </source>
</reference>
<sequence>MEVQSVDSHLSTSASNGLSNKPNAPPQDEIVHKSSRNNTENTTASTKKRIRKAKKDILCKYVLTNQECPKGERCQYSHSSPNQIISQKNDSVPKPSNSSGSDIKIKPSSSPNSPHSSINKIKSKVKNSRVKKSITNTRTPDIESQEALNAEIAKKNKSIRQSHIQELIKSTKWKSNIIEINDDEIALAVKLKPFTEDFPYEIDELRFVLVVSNNYPEMHMGNPPVEIHVSNSDIPLGVRENLESRFRNTSVELYSSSNNPNSSL</sequence>
<feature type="compositionally biased region" description="Basic residues" evidence="5">
    <location>
        <begin position="121"/>
        <end position="132"/>
    </location>
</feature>
<name>A0A1R1Y9N7_9FUNG</name>
<protein>
    <recommendedName>
        <fullName evidence="6">C3H1-type domain-containing protein</fullName>
    </recommendedName>
</protein>
<evidence type="ECO:0000256" key="4">
    <source>
        <dbReference type="PROSITE-ProRule" id="PRU00723"/>
    </source>
</evidence>
<accession>A0A1R1Y9N7</accession>
<dbReference type="STRING" id="133412.A0A1R1Y9N7"/>
<feature type="compositionally biased region" description="Low complexity" evidence="5">
    <location>
        <begin position="98"/>
        <end position="120"/>
    </location>
</feature>
<dbReference type="GO" id="GO:0008270">
    <property type="term" value="F:zinc ion binding"/>
    <property type="evidence" value="ECO:0007669"/>
    <property type="project" value="UniProtKB-KW"/>
</dbReference>
<keyword evidence="2 4" id="KW-0863">Zinc-finger</keyword>
<dbReference type="SMART" id="SM00356">
    <property type="entry name" value="ZnF_C3H1"/>
    <property type="match status" value="1"/>
</dbReference>